<evidence type="ECO:0000313" key="3">
    <source>
        <dbReference type="EMBL" id="GAT42546.1"/>
    </source>
</evidence>
<name>A0ABQ0KUG8_MYCCL</name>
<protein>
    <submittedName>
        <fullName evidence="3">Uncharacterized protein</fullName>
    </submittedName>
</protein>
<evidence type="ECO:0000256" key="2">
    <source>
        <dbReference type="SAM" id="MobiDB-lite"/>
    </source>
</evidence>
<accession>A0ABQ0KUG8</accession>
<feature type="region of interest" description="Disordered" evidence="2">
    <location>
        <begin position="183"/>
        <end position="220"/>
    </location>
</feature>
<keyword evidence="1" id="KW-0175">Coiled coil</keyword>
<dbReference type="Proteomes" id="UP000815677">
    <property type="component" value="Unassembled WGS sequence"/>
</dbReference>
<proteinExistence type="predicted"/>
<sequence length="240" mass="26744">MRVLQSVAACLTAATADALLSETIPRNKEPQVALMESSAGRQRASSLPSTSNEAASLALEHIAASCAVLSDVMDNFKYFRGKLDEMEVLQGTVNGQFQTHTERLEVALQLQREVICRLTERCDRLDTQELEERLEIQRQTILRLDNKCQRLERREEVHIATISQLEQLFAIQHMLIVRSQSTPLCDSDSESHSGSESNSSENQSMEESGSETSSEASRAVSSIGLELLDEDDIAYLLQEQ</sequence>
<keyword evidence="4" id="KW-1185">Reference proteome</keyword>
<feature type="compositionally biased region" description="Low complexity" evidence="2">
    <location>
        <begin position="192"/>
        <end position="217"/>
    </location>
</feature>
<evidence type="ECO:0000313" key="4">
    <source>
        <dbReference type="Proteomes" id="UP000815677"/>
    </source>
</evidence>
<organism evidence="3 4">
    <name type="scientific">Mycena chlorophos</name>
    <name type="common">Agaric fungus</name>
    <name type="synonym">Agaricus chlorophos</name>
    <dbReference type="NCBI Taxonomy" id="658473"/>
    <lineage>
        <taxon>Eukaryota</taxon>
        <taxon>Fungi</taxon>
        <taxon>Dikarya</taxon>
        <taxon>Basidiomycota</taxon>
        <taxon>Agaricomycotina</taxon>
        <taxon>Agaricomycetes</taxon>
        <taxon>Agaricomycetidae</taxon>
        <taxon>Agaricales</taxon>
        <taxon>Marasmiineae</taxon>
        <taxon>Mycenaceae</taxon>
        <taxon>Mycena</taxon>
    </lineage>
</organism>
<evidence type="ECO:0000256" key="1">
    <source>
        <dbReference type="SAM" id="Coils"/>
    </source>
</evidence>
<gene>
    <name evidence="3" type="ORF">MCHLO_00258</name>
</gene>
<dbReference type="EMBL" id="DF838059">
    <property type="protein sequence ID" value="GAT42546.1"/>
    <property type="molecule type" value="Genomic_DNA"/>
</dbReference>
<reference evidence="3" key="1">
    <citation type="submission" date="2014-09" db="EMBL/GenBank/DDBJ databases">
        <title>Genome sequence of the luminous mushroom Mycena chlorophos for searching fungal bioluminescence genes.</title>
        <authorList>
            <person name="Tanaka Y."/>
            <person name="Kasuga D."/>
            <person name="Oba Y."/>
            <person name="Hase S."/>
            <person name="Sato K."/>
            <person name="Oba Y."/>
            <person name="Sakakibara Y."/>
        </authorList>
    </citation>
    <scope>NUCLEOTIDE SEQUENCE</scope>
</reference>
<feature type="coiled-coil region" evidence="1">
    <location>
        <begin position="127"/>
        <end position="168"/>
    </location>
</feature>